<dbReference type="RefSeq" id="WP_027253416.1">
    <property type="nucleotide sequence ID" value="NZ_WXWU01000072.1"/>
</dbReference>
<evidence type="ECO:0000313" key="2">
    <source>
        <dbReference type="Proteomes" id="UP000465712"/>
    </source>
</evidence>
<name>A0A7X4W9B2_9GAMM</name>
<proteinExistence type="predicted"/>
<dbReference type="EMBL" id="WXWW01000082">
    <property type="protein sequence ID" value="NAW64572.1"/>
    <property type="molecule type" value="Genomic_DNA"/>
</dbReference>
<dbReference type="AlphaFoldDB" id="A0A7X4W9B2"/>
<sequence>MTNKAAIIAAFCFYPLLAISQTEKPFDISCTLAGDSVAILMISESGERVAYSLTSRSGNKMRSAVSGSSKSRMSLSKSQFPVSITVDAAGDMSVLTVTDDCQITTQTPRS</sequence>
<dbReference type="OrthoDB" id="5829781at2"/>
<comment type="caution">
    <text evidence="1">The sequence shown here is derived from an EMBL/GenBank/DDBJ whole genome shotgun (WGS) entry which is preliminary data.</text>
</comment>
<gene>
    <name evidence="1" type="ORF">CAG72_05020</name>
</gene>
<protein>
    <submittedName>
        <fullName evidence="1">Uncharacterized protein</fullName>
    </submittedName>
</protein>
<accession>A0A7X4W9B2</accession>
<reference evidence="1 2" key="1">
    <citation type="submission" date="2017-05" db="EMBL/GenBank/DDBJ databases">
        <title>High clonality and local adaptation shapes Vibrionaceae linages within an endangered oasis.</title>
        <authorList>
            <person name="Vazquez-Rosas-Landa M."/>
        </authorList>
    </citation>
    <scope>NUCLEOTIDE SEQUENCE [LARGE SCALE GENOMIC DNA]</scope>
    <source>
        <strain evidence="1 2">P46_P4S1P180</strain>
    </source>
</reference>
<evidence type="ECO:0000313" key="1">
    <source>
        <dbReference type="EMBL" id="NAW64572.1"/>
    </source>
</evidence>
<dbReference type="Proteomes" id="UP000465712">
    <property type="component" value="Unassembled WGS sequence"/>
</dbReference>
<organism evidence="1 2">
    <name type="scientific">Photobacterium halotolerans</name>
    <dbReference type="NCBI Taxonomy" id="265726"/>
    <lineage>
        <taxon>Bacteria</taxon>
        <taxon>Pseudomonadati</taxon>
        <taxon>Pseudomonadota</taxon>
        <taxon>Gammaproteobacteria</taxon>
        <taxon>Vibrionales</taxon>
        <taxon>Vibrionaceae</taxon>
        <taxon>Photobacterium</taxon>
    </lineage>
</organism>